<proteinExistence type="predicted"/>
<protein>
    <recommendedName>
        <fullName evidence="1">HTH cro/C1-type domain-containing protein</fullName>
    </recommendedName>
</protein>
<reference evidence="2 3" key="1">
    <citation type="submission" date="2013-01" db="EMBL/GenBank/DDBJ databases">
        <title>The Genome Sequence of Clostridium bolteae 90A9.</title>
        <authorList>
            <consortium name="The Broad Institute Genome Sequencing Platform"/>
            <person name="Earl A."/>
            <person name="Ward D."/>
            <person name="Feldgarden M."/>
            <person name="Gevers D."/>
            <person name="Courvalin P."/>
            <person name="Lambert T."/>
            <person name="Walker B."/>
            <person name="Young S.K."/>
            <person name="Zeng Q."/>
            <person name="Gargeya S."/>
            <person name="Fitzgerald M."/>
            <person name="Haas B."/>
            <person name="Abouelleil A."/>
            <person name="Alvarado L."/>
            <person name="Arachchi H.M."/>
            <person name="Berlin A.M."/>
            <person name="Chapman S.B."/>
            <person name="Dewar J."/>
            <person name="Goldberg J."/>
            <person name="Griggs A."/>
            <person name="Gujja S."/>
            <person name="Hansen M."/>
            <person name="Howarth C."/>
            <person name="Imamovic A."/>
            <person name="Larimer J."/>
            <person name="McCowan C."/>
            <person name="Murphy C."/>
            <person name="Neiman D."/>
            <person name="Pearson M."/>
            <person name="Priest M."/>
            <person name="Roberts A."/>
            <person name="Saif S."/>
            <person name="Shea T."/>
            <person name="Sisk P."/>
            <person name="Sykes S."/>
            <person name="Wortman J."/>
            <person name="Nusbaum C."/>
            <person name="Birren B."/>
        </authorList>
    </citation>
    <scope>NUCLEOTIDE SEQUENCE [LARGE SCALE GENOMIC DNA]</scope>
    <source>
        <strain evidence="2 3">90A9</strain>
    </source>
</reference>
<dbReference type="InterPro" id="IPR010982">
    <property type="entry name" value="Lambda_DNA-bd_dom_sf"/>
</dbReference>
<dbReference type="Pfam" id="PF01381">
    <property type="entry name" value="HTH_3"/>
    <property type="match status" value="1"/>
</dbReference>
<name>R0A7I8_9FIRM</name>
<dbReference type="SUPFAM" id="SSF47413">
    <property type="entry name" value="lambda repressor-like DNA-binding domains"/>
    <property type="match status" value="1"/>
</dbReference>
<dbReference type="PROSITE" id="PS50943">
    <property type="entry name" value="HTH_CROC1"/>
    <property type="match status" value="1"/>
</dbReference>
<comment type="caution">
    <text evidence="2">The sequence shown here is derived from an EMBL/GenBank/DDBJ whole genome shotgun (WGS) entry which is preliminary data.</text>
</comment>
<dbReference type="AlphaFoldDB" id="R0A7I8"/>
<gene>
    <name evidence="2" type="ORF">HMPREF1085_03694</name>
</gene>
<evidence type="ECO:0000259" key="1">
    <source>
        <dbReference type="PROSITE" id="PS50943"/>
    </source>
</evidence>
<dbReference type="EMBL" id="AGYH01000012">
    <property type="protein sequence ID" value="ENZ48036.1"/>
    <property type="molecule type" value="Genomic_DNA"/>
</dbReference>
<dbReference type="GeneID" id="31930529"/>
<dbReference type="OrthoDB" id="9815805at2"/>
<dbReference type="HOGENOM" id="CLU_066192_4_3_9"/>
<keyword evidence="3" id="KW-1185">Reference proteome</keyword>
<dbReference type="GO" id="GO:0003677">
    <property type="term" value="F:DNA binding"/>
    <property type="evidence" value="ECO:0007669"/>
    <property type="project" value="InterPro"/>
</dbReference>
<dbReference type="InterPro" id="IPR001387">
    <property type="entry name" value="Cro/C1-type_HTH"/>
</dbReference>
<dbReference type="RefSeq" id="WP_002576660.1">
    <property type="nucleotide sequence ID" value="NZ_KB851182.1"/>
</dbReference>
<dbReference type="Proteomes" id="UP000013126">
    <property type="component" value="Unassembled WGS sequence"/>
</dbReference>
<dbReference type="CDD" id="cd00093">
    <property type="entry name" value="HTH_XRE"/>
    <property type="match status" value="1"/>
</dbReference>
<organism evidence="2 3">
    <name type="scientific">Enterocloster bolteae 90A9</name>
    <dbReference type="NCBI Taxonomy" id="997894"/>
    <lineage>
        <taxon>Bacteria</taxon>
        <taxon>Bacillati</taxon>
        <taxon>Bacillota</taxon>
        <taxon>Clostridia</taxon>
        <taxon>Lachnospirales</taxon>
        <taxon>Lachnospiraceae</taxon>
        <taxon>Enterocloster</taxon>
    </lineage>
</organism>
<feature type="domain" description="HTH cro/C1-type" evidence="1">
    <location>
        <begin position="7"/>
        <end position="62"/>
    </location>
</feature>
<dbReference type="Gene3D" id="1.10.260.40">
    <property type="entry name" value="lambda repressor-like DNA-binding domains"/>
    <property type="match status" value="1"/>
</dbReference>
<dbReference type="PATRIC" id="fig|997894.4.peg.3871"/>
<accession>R0A7I8</accession>
<evidence type="ECO:0000313" key="3">
    <source>
        <dbReference type="Proteomes" id="UP000013126"/>
    </source>
</evidence>
<dbReference type="SMART" id="SM00530">
    <property type="entry name" value="HTH_XRE"/>
    <property type="match status" value="1"/>
</dbReference>
<sequence>MTVGDRIKQRRLELGLSVDDLASKLNKNRATVYRYESNDIENFPTSTLEPLAKALGTTPAYLMGWEEQTSFTKEDSFNYFLEMQLRLMGYEIIYEEEDFYTILRYEGHEYEIDDKDINELSSATKSFVDFKLHEIMKHSRLIGGKKKVTRLSSKAYLEPQAAHERTDIEVTDEMRKHDDDLMDNDDLWDK</sequence>
<evidence type="ECO:0000313" key="2">
    <source>
        <dbReference type="EMBL" id="ENZ48036.1"/>
    </source>
</evidence>